<dbReference type="Proteomes" id="UP001529369">
    <property type="component" value="Unassembled WGS sequence"/>
</dbReference>
<dbReference type="InterPro" id="IPR041427">
    <property type="entry name" value="AbiJ-NTD3"/>
</dbReference>
<protein>
    <submittedName>
        <fullName evidence="3">Abortive infection family protein</fullName>
    </submittedName>
</protein>
<sequence>MTIAVSPAQLRSLVVDALYPVSANKLPDVCVRFGLAAGTGEEAFRSKRTYVESRLSPLPFDQILAVARAVQEDTPDHELGDVLARIDEMGERAVSELTRRAVLDVLDTCELSDRIDLVEFISGMWPVERMSSPYDGDLCSFADAMVRHTRRNDDWTNGDLLRHLGLLGCSQRRFFGLLEAALHPRTRGEEEQRWLADTINGPLRRDGFALLPTGRLSGYPIYSVQEVTPSHASGAPADADISAVLGAFDEAGVQAAWMKALERRDRDPEGAITMARTLLEKVCKHIIEEASGSYGENDDLPKLYRAAAEKLNLAPSQHTEETFKVILGNCQAVVQGIGTIRNKLGDSHGTGRKPARPQPRHAALAVNLAGTMAAFLVATWAARQAEKAA</sequence>
<gene>
    <name evidence="3" type="ORF">QWZ14_03935</name>
</gene>
<reference evidence="4" key="1">
    <citation type="journal article" date="2019" name="Int. J. Syst. Evol. Microbiol.">
        <title>The Global Catalogue of Microorganisms (GCM) 10K type strain sequencing project: providing services to taxonomists for standard genome sequencing and annotation.</title>
        <authorList>
            <consortium name="The Broad Institute Genomics Platform"/>
            <consortium name="The Broad Institute Genome Sequencing Center for Infectious Disease"/>
            <person name="Wu L."/>
            <person name="Ma J."/>
        </authorList>
    </citation>
    <scope>NUCLEOTIDE SEQUENCE [LARGE SCALE GENOMIC DNA]</scope>
    <source>
        <strain evidence="4">CECT 7131</strain>
    </source>
</reference>
<accession>A0ABT8A1F5</accession>
<organism evidence="3 4">
    <name type="scientific">Paeniroseomonas aquatica</name>
    <dbReference type="NCBI Taxonomy" id="373043"/>
    <lineage>
        <taxon>Bacteria</taxon>
        <taxon>Pseudomonadati</taxon>
        <taxon>Pseudomonadota</taxon>
        <taxon>Alphaproteobacteria</taxon>
        <taxon>Acetobacterales</taxon>
        <taxon>Acetobacteraceae</taxon>
        <taxon>Paeniroseomonas</taxon>
    </lineage>
</organism>
<evidence type="ECO:0000259" key="1">
    <source>
        <dbReference type="Pfam" id="PF14355"/>
    </source>
</evidence>
<keyword evidence="4" id="KW-1185">Reference proteome</keyword>
<dbReference type="Pfam" id="PF14355">
    <property type="entry name" value="Abi_C"/>
    <property type="match status" value="1"/>
</dbReference>
<feature type="domain" description="AbiJ-NTD3" evidence="2">
    <location>
        <begin position="94"/>
        <end position="237"/>
    </location>
</feature>
<dbReference type="EMBL" id="JAUFPN010000035">
    <property type="protein sequence ID" value="MDN3563524.1"/>
    <property type="molecule type" value="Genomic_DNA"/>
</dbReference>
<evidence type="ECO:0000313" key="4">
    <source>
        <dbReference type="Proteomes" id="UP001529369"/>
    </source>
</evidence>
<evidence type="ECO:0000313" key="3">
    <source>
        <dbReference type="EMBL" id="MDN3563524.1"/>
    </source>
</evidence>
<dbReference type="Pfam" id="PF18860">
    <property type="entry name" value="AbiJ_NTD3"/>
    <property type="match status" value="1"/>
</dbReference>
<feature type="domain" description="Abortive infection protein-like C-terminal" evidence="1">
    <location>
        <begin position="301"/>
        <end position="377"/>
    </location>
</feature>
<dbReference type="RefSeq" id="WP_290315264.1">
    <property type="nucleotide sequence ID" value="NZ_JAUFPN010000035.1"/>
</dbReference>
<dbReference type="InterPro" id="IPR026001">
    <property type="entry name" value="Abi-like_C"/>
</dbReference>
<proteinExistence type="predicted"/>
<comment type="caution">
    <text evidence="3">The sequence shown here is derived from an EMBL/GenBank/DDBJ whole genome shotgun (WGS) entry which is preliminary data.</text>
</comment>
<evidence type="ECO:0000259" key="2">
    <source>
        <dbReference type="Pfam" id="PF18860"/>
    </source>
</evidence>
<name>A0ABT8A1F5_9PROT</name>